<dbReference type="OMA" id="DIFTLEP"/>
<dbReference type="InterPro" id="IPR046933">
    <property type="entry name" value="SAM_KSR1_N_sf"/>
</dbReference>
<keyword evidence="4" id="KW-1185">Reference proteome</keyword>
<dbReference type="InParanoid" id="A0A665VVW4"/>
<dbReference type="Proteomes" id="UP000472264">
    <property type="component" value="Chromosome 13"/>
</dbReference>
<evidence type="ECO:0000313" key="3">
    <source>
        <dbReference type="Ensembl" id="ENSENLP00000035723.1"/>
    </source>
</evidence>
<dbReference type="InterPro" id="IPR013761">
    <property type="entry name" value="SAM/pointed_sf"/>
</dbReference>
<protein>
    <recommendedName>
        <fullName evidence="2">Kinase suppressor RAS 1 N-terminal helical hairpin domain-containing protein</fullName>
    </recommendedName>
</protein>
<dbReference type="InterPro" id="IPR046861">
    <property type="entry name" value="SAM_KSR1_N"/>
</dbReference>
<name>A0A665VVW4_ECHNA</name>
<sequence length="286" mass="31558">TDTQTQLSTEEPDPIHELLCLFCHALRQCRHIQNMVDISSSSLQALRTRCTKTNDLTRQEIRTLEVQKLKQKHSRPQQDQNQIPIFHKVSFPRSLDELESGKLSVDGLLQMSNSELEDTMRRLGSNSEDCSRLTAALSCLKSADESGVIRVKADSGQNCRSEPQQDVDLSSAGSPSASLPTTNARSPVISISVPPSSDDQRPHPTTDEAADIFTLEPSTQTSKMRGAKPSNTPPASSRKLLQLLPNIAMARSRSQETQLANRIEEPAVHRWVSEEPCQVSAPPTTI</sequence>
<organism evidence="3 4">
    <name type="scientific">Echeneis naucrates</name>
    <name type="common">Live sharksucker</name>
    <dbReference type="NCBI Taxonomy" id="173247"/>
    <lineage>
        <taxon>Eukaryota</taxon>
        <taxon>Metazoa</taxon>
        <taxon>Chordata</taxon>
        <taxon>Craniata</taxon>
        <taxon>Vertebrata</taxon>
        <taxon>Euteleostomi</taxon>
        <taxon>Actinopterygii</taxon>
        <taxon>Neopterygii</taxon>
        <taxon>Teleostei</taxon>
        <taxon>Neoteleostei</taxon>
        <taxon>Acanthomorphata</taxon>
        <taxon>Carangaria</taxon>
        <taxon>Carangiformes</taxon>
        <taxon>Echeneidae</taxon>
        <taxon>Echeneis</taxon>
    </lineage>
</organism>
<evidence type="ECO:0000256" key="1">
    <source>
        <dbReference type="SAM" id="MobiDB-lite"/>
    </source>
</evidence>
<feature type="region of interest" description="Disordered" evidence="1">
    <location>
        <begin position="153"/>
        <end position="237"/>
    </location>
</feature>
<feature type="compositionally biased region" description="Polar residues" evidence="1">
    <location>
        <begin position="155"/>
        <end position="168"/>
    </location>
</feature>
<evidence type="ECO:0000313" key="4">
    <source>
        <dbReference type="Proteomes" id="UP000472264"/>
    </source>
</evidence>
<feature type="compositionally biased region" description="Polar residues" evidence="1">
    <location>
        <begin position="216"/>
        <end position="235"/>
    </location>
</feature>
<dbReference type="Gene3D" id="6.10.140.1120">
    <property type="match status" value="1"/>
</dbReference>
<reference evidence="3" key="3">
    <citation type="submission" date="2025-09" db="UniProtKB">
        <authorList>
            <consortium name="Ensembl"/>
        </authorList>
    </citation>
    <scope>IDENTIFICATION</scope>
</reference>
<evidence type="ECO:0000259" key="2">
    <source>
        <dbReference type="Pfam" id="PF20406"/>
    </source>
</evidence>
<dbReference type="AlphaFoldDB" id="A0A665VVW4"/>
<feature type="domain" description="Kinase suppressor RAS 1 N-terminal helical hairpin" evidence="2">
    <location>
        <begin position="29"/>
        <end position="66"/>
    </location>
</feature>
<reference evidence="3" key="2">
    <citation type="submission" date="2025-08" db="UniProtKB">
        <authorList>
            <consortium name="Ensembl"/>
        </authorList>
    </citation>
    <scope>IDENTIFICATION</scope>
</reference>
<accession>A0A665VVW4</accession>
<proteinExistence type="predicted"/>
<dbReference type="Ensembl" id="ENSENLT00000036679.1">
    <property type="protein sequence ID" value="ENSENLP00000035723.1"/>
    <property type="gene ID" value="ENSENLG00000015580.1"/>
</dbReference>
<reference evidence="3" key="1">
    <citation type="submission" date="2021-04" db="EMBL/GenBank/DDBJ databases">
        <authorList>
            <consortium name="Wellcome Sanger Institute Data Sharing"/>
        </authorList>
    </citation>
    <scope>NUCLEOTIDE SEQUENCE [LARGE SCALE GENOMIC DNA]</scope>
</reference>
<dbReference type="Pfam" id="PF20406">
    <property type="entry name" value="SAM_KSR1_N"/>
    <property type="match status" value="1"/>
</dbReference>
<dbReference type="Gene3D" id="1.10.150.50">
    <property type="entry name" value="Transcription Factor, Ets-1"/>
    <property type="match status" value="1"/>
</dbReference>
<feature type="compositionally biased region" description="Low complexity" evidence="1">
    <location>
        <begin position="169"/>
        <end position="197"/>
    </location>
</feature>